<reference evidence="2 3" key="1">
    <citation type="submission" date="2020-02" db="EMBL/GenBank/DDBJ databases">
        <authorList>
            <person name="Li X.-J."/>
            <person name="Han X.-M."/>
        </authorList>
    </citation>
    <scope>NUCLEOTIDE SEQUENCE [LARGE SCALE GENOMIC DNA]</scope>
    <source>
        <strain evidence="2 3">CCTCC AB 2017055</strain>
    </source>
</reference>
<evidence type="ECO:0000256" key="1">
    <source>
        <dbReference type="SAM" id="MobiDB-lite"/>
    </source>
</evidence>
<dbReference type="RefSeq" id="WP_163745237.1">
    <property type="nucleotide sequence ID" value="NZ_JAAGOA010000040.1"/>
</dbReference>
<gene>
    <name evidence="2" type="ORF">G1H10_31460</name>
</gene>
<evidence type="ECO:0000313" key="2">
    <source>
        <dbReference type="EMBL" id="NEE04689.1"/>
    </source>
</evidence>
<evidence type="ECO:0008006" key="4">
    <source>
        <dbReference type="Google" id="ProtNLM"/>
    </source>
</evidence>
<sequence length="317" mass="31255">MALGRIAGLTACAAVAGAATWGFARRWMRCPPPGVPGSSFAASLDAVRTSPAEQLGEHDPFSEQGSSPPHGHGAAPDGAPSGWLRKNFHGETVSLVAGPALATGTAVGVALAPGLTRSARVAGVGTALVVGAVGLYDDLTGDSSSKGLGGHLAALRQGNVTSGAIKVGAIGLAGLAGAALVSDNAFDAAVGGVAVAGHANVLNLLDLRPGRAGKAALLHAPLVLTGPGAPIGAATLGAVIATLPDDLGERTMLGDAGANALGGLLGLAMVAREGRRSRVLHLAAVTALTLASEKVSFTKVIESTPVLRRLDHLGRRP</sequence>
<comment type="caution">
    <text evidence="2">The sequence shown here is derived from an EMBL/GenBank/DDBJ whole genome shotgun (WGS) entry which is preliminary data.</text>
</comment>
<feature type="region of interest" description="Disordered" evidence="1">
    <location>
        <begin position="46"/>
        <end position="83"/>
    </location>
</feature>
<dbReference type="AlphaFoldDB" id="A0A6L9SHM0"/>
<dbReference type="Proteomes" id="UP000475214">
    <property type="component" value="Unassembled WGS sequence"/>
</dbReference>
<accession>A0A6L9SHM0</accession>
<evidence type="ECO:0000313" key="3">
    <source>
        <dbReference type="Proteomes" id="UP000475214"/>
    </source>
</evidence>
<proteinExistence type="predicted"/>
<name>A0A6L9SHM0_9ACTN</name>
<organism evidence="2 3">
    <name type="scientific">Phytoactinopolyspora halotolerans</name>
    <dbReference type="NCBI Taxonomy" id="1981512"/>
    <lineage>
        <taxon>Bacteria</taxon>
        <taxon>Bacillati</taxon>
        <taxon>Actinomycetota</taxon>
        <taxon>Actinomycetes</taxon>
        <taxon>Jiangellales</taxon>
        <taxon>Jiangellaceae</taxon>
        <taxon>Phytoactinopolyspora</taxon>
    </lineage>
</organism>
<protein>
    <recommendedName>
        <fullName evidence="4">Glycosyl transferase family 4</fullName>
    </recommendedName>
</protein>
<keyword evidence="3" id="KW-1185">Reference proteome</keyword>
<dbReference type="EMBL" id="JAAGOA010000040">
    <property type="protein sequence ID" value="NEE04689.1"/>
    <property type="molecule type" value="Genomic_DNA"/>
</dbReference>